<evidence type="ECO:0000256" key="6">
    <source>
        <dbReference type="ARBA" id="ARBA00032930"/>
    </source>
</evidence>
<comment type="similarity">
    <text evidence="2">Belongs to the DNA polymerase epsilon subunit B family.</text>
</comment>
<keyword evidence="3" id="KW-0235">DNA replication</keyword>
<sequence length="629" mass="71651">MAASWLCINELFSSNASVICIVARIQSINSIQRTLILYDNDDNTLHVSFVNLRTPSDIQSLALLPGQYIQVYGKVIRQGANIIRVDAQIIRQLGIDFDINEYIKGLILMRNYMANVDITAFRLRGLDLKFDASQYLVELASTVPSASLISWLDQLIDLLTKRNLSSSTVDKTLLTNVVQELRAQLSNDSHNEALFSVLNAFSMPKFIYSRSMKKFIEKEIDNDLFGSARTRSEVFWERYDLLSQRTLRHDVFSQVNLASVSTNKVQKYQLKTIEHLLAAGSKSEKVVLLGMLSQLHETKYDLQDPTGVISLNLDNATFHPGFYFENCFVLVEGQIDDGIFNVSGIGLPPPESAQSTRSYFGEINITGNTHDQSAKTKIRLKEIEQKSDDAFVFLSDVWLDDKKVMERIEQLFDGFADQPPFAFIFCGNFLSRPTANLYINDLSDAFKNFAKLVAKYPDICERAHFIFVPGPQDRHAPKIYPRAPFPPSINDILKKRIRHLHLATNPVRLQYCTQEIVIFREDLLQKLCRYCIKLPSDNLPMHLCHTLVTQAHLSPLPVYMTPIYWSFDHALHLYPLPDLIVVCDKFKSITDTIADCTIINPGSFAINKYCFKVYLPATREIEDSQITNM</sequence>
<accession>A0A813RSX7</accession>
<comment type="caution">
    <text evidence="9">The sequence shown here is derived from an EMBL/GenBank/DDBJ whole genome shotgun (WGS) entry which is preliminary data.</text>
</comment>
<keyword evidence="5" id="KW-0539">Nucleus</keyword>
<dbReference type="Pfam" id="PF04042">
    <property type="entry name" value="DNA_pol_E_B"/>
    <property type="match status" value="1"/>
</dbReference>
<comment type="subcellular location">
    <subcellularLocation>
        <location evidence="1">Nucleus</location>
    </subcellularLocation>
</comment>
<dbReference type="InterPro" id="IPR007185">
    <property type="entry name" value="DNA_pol_a/d/e_bsu"/>
</dbReference>
<dbReference type="Pfam" id="PF12213">
    <property type="entry name" value="Dpoe2NT"/>
    <property type="match status" value="1"/>
</dbReference>
<dbReference type="Proteomes" id="UP000663864">
    <property type="component" value="Unassembled WGS sequence"/>
</dbReference>
<reference evidence="9" key="1">
    <citation type="submission" date="2021-02" db="EMBL/GenBank/DDBJ databases">
        <authorList>
            <person name="Nowell W R."/>
        </authorList>
    </citation>
    <scope>NUCLEOTIDE SEQUENCE</scope>
</reference>
<dbReference type="GO" id="GO:0003677">
    <property type="term" value="F:DNA binding"/>
    <property type="evidence" value="ECO:0007669"/>
    <property type="project" value="UniProtKB-KW"/>
</dbReference>
<evidence type="ECO:0000256" key="4">
    <source>
        <dbReference type="ARBA" id="ARBA00023125"/>
    </source>
</evidence>
<dbReference type="InterPro" id="IPR024639">
    <property type="entry name" value="DNA_pol_e_bsu_N"/>
</dbReference>
<evidence type="ECO:0000313" key="9">
    <source>
        <dbReference type="EMBL" id="CAF0785473.1"/>
    </source>
</evidence>
<protein>
    <recommendedName>
        <fullName evidence="6">DNA polymerase II subunit 2</fullName>
    </recommendedName>
</protein>
<dbReference type="GO" id="GO:0006261">
    <property type="term" value="P:DNA-templated DNA replication"/>
    <property type="evidence" value="ECO:0007669"/>
    <property type="project" value="InterPro"/>
</dbReference>
<evidence type="ECO:0000259" key="8">
    <source>
        <dbReference type="Pfam" id="PF12213"/>
    </source>
</evidence>
<evidence type="ECO:0000256" key="5">
    <source>
        <dbReference type="ARBA" id="ARBA00023242"/>
    </source>
</evidence>
<proteinExistence type="inferred from homology"/>
<dbReference type="EMBL" id="CAJNOT010000028">
    <property type="protein sequence ID" value="CAF0785473.1"/>
    <property type="molecule type" value="Genomic_DNA"/>
</dbReference>
<organism evidence="9 10">
    <name type="scientific">Rotaria sordida</name>
    <dbReference type="NCBI Taxonomy" id="392033"/>
    <lineage>
        <taxon>Eukaryota</taxon>
        <taxon>Metazoa</taxon>
        <taxon>Spiralia</taxon>
        <taxon>Gnathifera</taxon>
        <taxon>Rotifera</taxon>
        <taxon>Eurotatoria</taxon>
        <taxon>Bdelloidea</taxon>
        <taxon>Philodinida</taxon>
        <taxon>Philodinidae</taxon>
        <taxon>Rotaria</taxon>
    </lineage>
</organism>
<name>A0A813RSX7_9BILA</name>
<keyword evidence="4" id="KW-0238">DNA-binding</keyword>
<gene>
    <name evidence="9" type="ORF">ZHD862_LOCUS1618</name>
</gene>
<evidence type="ECO:0000259" key="7">
    <source>
        <dbReference type="Pfam" id="PF04042"/>
    </source>
</evidence>
<evidence type="ECO:0000256" key="2">
    <source>
        <dbReference type="ARBA" id="ARBA00009560"/>
    </source>
</evidence>
<dbReference type="InterPro" id="IPR016266">
    <property type="entry name" value="POLE2"/>
</dbReference>
<feature type="domain" description="DNA polymerase alpha/delta/epsilon subunit B" evidence="7">
    <location>
        <begin position="391"/>
        <end position="588"/>
    </location>
</feature>
<dbReference type="PANTHER" id="PTHR12708:SF0">
    <property type="entry name" value="DNA POLYMERASE EPSILON SUBUNIT 2"/>
    <property type="match status" value="1"/>
</dbReference>
<dbReference type="Gene3D" id="1.10.8.60">
    <property type="match status" value="1"/>
</dbReference>
<dbReference type="AlphaFoldDB" id="A0A813RSX7"/>
<evidence type="ECO:0000256" key="3">
    <source>
        <dbReference type="ARBA" id="ARBA00022705"/>
    </source>
</evidence>
<evidence type="ECO:0000313" key="10">
    <source>
        <dbReference type="Proteomes" id="UP000663864"/>
    </source>
</evidence>
<dbReference type="Gene3D" id="3.60.21.60">
    <property type="match status" value="1"/>
</dbReference>
<evidence type="ECO:0000256" key="1">
    <source>
        <dbReference type="ARBA" id="ARBA00004123"/>
    </source>
</evidence>
<dbReference type="GO" id="GO:0008622">
    <property type="term" value="C:epsilon DNA polymerase complex"/>
    <property type="evidence" value="ECO:0007669"/>
    <property type="project" value="InterPro"/>
</dbReference>
<dbReference type="PANTHER" id="PTHR12708">
    <property type="entry name" value="DNA POLYMERASE EPSILON SUBUNIT B"/>
    <property type="match status" value="1"/>
</dbReference>
<dbReference type="GO" id="GO:0042276">
    <property type="term" value="P:error-prone translesion synthesis"/>
    <property type="evidence" value="ECO:0007669"/>
    <property type="project" value="TreeGrafter"/>
</dbReference>
<feature type="domain" description="DNA polymerase epsilon subunit B N-terminal" evidence="8">
    <location>
        <begin position="119"/>
        <end position="181"/>
    </location>
</feature>